<dbReference type="PANTHER" id="PTHR23135:SF4">
    <property type="entry name" value="UDP-N-ACETYLMURAMOYL-L-ALANYL-D-GLUTAMATE--2,6-DIAMINOPIMELATE LIGASE MURE HOMOLOG, CHLOROPLASTIC"/>
    <property type="match status" value="1"/>
</dbReference>
<organism evidence="12 13">
    <name type="scientific">Porphyromonas canoris</name>
    <dbReference type="NCBI Taxonomy" id="36875"/>
    <lineage>
        <taxon>Bacteria</taxon>
        <taxon>Pseudomonadati</taxon>
        <taxon>Bacteroidota</taxon>
        <taxon>Bacteroidia</taxon>
        <taxon>Bacteroidales</taxon>
        <taxon>Porphyromonadaceae</taxon>
        <taxon>Porphyromonas</taxon>
    </lineage>
</organism>
<feature type="binding site" evidence="7">
    <location>
        <position position="460"/>
    </location>
    <ligand>
        <name>meso-2,6-diaminopimelate</name>
        <dbReference type="ChEBI" id="CHEBI:57791"/>
    </ligand>
</feature>
<keyword evidence="13" id="KW-1185">Reference proteome</keyword>
<dbReference type="NCBIfam" id="NF001126">
    <property type="entry name" value="PRK00139.1-4"/>
    <property type="match status" value="1"/>
</dbReference>
<comment type="pathway">
    <text evidence="7 8">Cell wall biogenesis; peptidoglycan biosynthesis.</text>
</comment>
<dbReference type="EC" id="6.3.2.13" evidence="7"/>
<feature type="binding site" evidence="7">
    <location>
        <begin position="112"/>
        <end position="118"/>
    </location>
    <ligand>
        <name>ATP</name>
        <dbReference type="ChEBI" id="CHEBI:30616"/>
    </ligand>
</feature>
<dbReference type="SUPFAM" id="SSF53244">
    <property type="entry name" value="MurD-like peptide ligases, peptide-binding domain"/>
    <property type="match status" value="1"/>
</dbReference>
<sequence>MTIQQLFKGIPHEQLADVGHIEIKGIQSDSRKVNSGDLFVAIRGTISDGHDFICQAVEKGAVAILCEELPEYDLPEEIAIIRTEHTDVVVGMVAANFYGHPSDKIKLVGVTGTNGKTTTATLLYEVFRKLGYKVGLLSTVCVRIGDEQIEAVRTTPDALTLQYFLHRMVEEGCSYAFMEVSSHAVVQHRIGGTTFAGGIFTNLTHDHLDYHLTFDNYLRAKQGFFDQLSQDAFALTNVDDRNGMVMVQNAKTSVYTYGLKTDSTFKGKIIEKHLDGTEMLMDGTEIFTHFVGDFNGYNLMAVYGAARLLGVEKDVLLPVMSSLIPVNGRFQTIMSPRGFVAVVDYAHTPDALENVLHTVSDLVQGKGELITVVGCGGNRDKEKRPIMAAVGAKWSSKLILTSDNPRDEEPMQILKEMESGLLPNEKAQVLTIEDRKQAIKTACMLAKKGDVVLIAGKGHENYQEIRGEKYHFDDVEEVLDCYKSM</sequence>
<evidence type="ECO:0000313" key="13">
    <source>
        <dbReference type="Proteomes" id="UP000030101"/>
    </source>
</evidence>
<feature type="binding site" evidence="7">
    <location>
        <position position="181"/>
    </location>
    <ligand>
        <name>UDP-N-acetyl-alpha-D-muramoyl-L-alanyl-D-glutamate</name>
        <dbReference type="ChEBI" id="CHEBI:83900"/>
    </ligand>
</feature>
<feature type="short sequence motif" description="Meso-diaminopimelate recognition motif" evidence="7">
    <location>
        <begin position="403"/>
        <end position="406"/>
    </location>
</feature>
<dbReference type="Pfam" id="PF01225">
    <property type="entry name" value="Mur_ligase"/>
    <property type="match status" value="1"/>
</dbReference>
<dbReference type="PANTHER" id="PTHR23135">
    <property type="entry name" value="MUR LIGASE FAMILY MEMBER"/>
    <property type="match status" value="1"/>
</dbReference>
<dbReference type="InterPro" id="IPR004101">
    <property type="entry name" value="Mur_ligase_C"/>
</dbReference>
<dbReference type="RefSeq" id="WP_036789270.1">
    <property type="nucleotide sequence ID" value="NZ_JQZV01000005.1"/>
</dbReference>
<comment type="cofactor">
    <cofactor evidence="7">
        <name>Mg(2+)</name>
        <dbReference type="ChEBI" id="CHEBI:18420"/>
    </cofactor>
</comment>
<accession>A0ABR4XM49</accession>
<dbReference type="SUPFAM" id="SSF53623">
    <property type="entry name" value="MurD-like peptide ligases, catalytic domain"/>
    <property type="match status" value="1"/>
</dbReference>
<keyword evidence="7 12" id="KW-0436">Ligase</keyword>
<evidence type="ECO:0000256" key="5">
    <source>
        <dbReference type="ARBA" id="ARBA00023306"/>
    </source>
</evidence>
<dbReference type="InterPro" id="IPR035911">
    <property type="entry name" value="MurE/MurF_N"/>
</dbReference>
<comment type="function">
    <text evidence="7">Catalyzes the addition of meso-diaminopimelic acid to the nucleotide precursor UDP-N-acetylmuramoyl-L-alanyl-D-glutamate (UMAG) in the biosynthesis of bacterial cell-wall peptidoglycan.</text>
</comment>
<feature type="domain" description="Mur ligase N-terminal catalytic" evidence="9">
    <location>
        <begin position="22"/>
        <end position="70"/>
    </location>
</feature>
<dbReference type="Pfam" id="PF02875">
    <property type="entry name" value="Mur_ligase_C"/>
    <property type="match status" value="1"/>
</dbReference>
<feature type="binding site" evidence="7">
    <location>
        <begin position="403"/>
        <end position="406"/>
    </location>
    <ligand>
        <name>meso-2,6-diaminopimelate</name>
        <dbReference type="ChEBI" id="CHEBI:57791"/>
    </ligand>
</feature>
<feature type="binding site" evidence="7">
    <location>
        <position position="379"/>
    </location>
    <ligand>
        <name>meso-2,6-diaminopimelate</name>
        <dbReference type="ChEBI" id="CHEBI:57791"/>
    </ligand>
</feature>
<gene>
    <name evidence="7" type="primary">murE</name>
    <name evidence="12" type="ORF">HQ43_02705</name>
</gene>
<feature type="domain" description="Mur ligase C-terminal" evidence="10">
    <location>
        <begin position="328"/>
        <end position="458"/>
    </location>
</feature>
<evidence type="ECO:0000256" key="3">
    <source>
        <dbReference type="ARBA" id="ARBA00022960"/>
    </source>
</evidence>
<reference evidence="12 13" key="1">
    <citation type="submission" date="2014-08" db="EMBL/GenBank/DDBJ databases">
        <title>Porphyromonas canoris strain:OH2762 Genome sequencing.</title>
        <authorList>
            <person name="Wallis C."/>
            <person name="Deusch O."/>
            <person name="O'Flynn C."/>
            <person name="Davis I."/>
            <person name="Jospin G."/>
            <person name="Darling A.E."/>
            <person name="Coil D.A."/>
            <person name="Alexiev A."/>
            <person name="Horsfall A."/>
            <person name="Kirkwood N."/>
            <person name="Harris S."/>
            <person name="Eisen J.A."/>
        </authorList>
    </citation>
    <scope>NUCLEOTIDE SEQUENCE [LARGE SCALE GENOMIC DNA]</scope>
    <source>
        <strain evidence="13">COT-108 OH2762</strain>
    </source>
</reference>
<dbReference type="SUPFAM" id="SSF63418">
    <property type="entry name" value="MurE/MurF N-terminal domain"/>
    <property type="match status" value="1"/>
</dbReference>
<feature type="domain" description="Mur ligase central" evidence="11">
    <location>
        <begin position="110"/>
        <end position="306"/>
    </location>
</feature>
<keyword evidence="6 7" id="KW-0961">Cell wall biogenesis/degradation</keyword>
<evidence type="ECO:0000259" key="9">
    <source>
        <dbReference type="Pfam" id="PF01225"/>
    </source>
</evidence>
<feature type="binding site" evidence="7">
    <location>
        <position position="187"/>
    </location>
    <ligand>
        <name>UDP-N-acetyl-alpha-D-muramoyl-L-alanyl-D-glutamate</name>
        <dbReference type="ChEBI" id="CHEBI:83900"/>
    </ligand>
</feature>
<feature type="binding site" evidence="7">
    <location>
        <position position="30"/>
    </location>
    <ligand>
        <name>UDP-N-acetyl-alpha-D-muramoyl-L-alanyl-D-glutamate</name>
        <dbReference type="ChEBI" id="CHEBI:83900"/>
    </ligand>
</feature>
<feature type="binding site" evidence="7">
    <location>
        <begin position="154"/>
        <end position="155"/>
    </location>
    <ligand>
        <name>UDP-N-acetyl-alpha-D-muramoyl-L-alanyl-D-glutamate</name>
        <dbReference type="ChEBI" id="CHEBI:83900"/>
    </ligand>
</feature>
<dbReference type="InterPro" id="IPR013221">
    <property type="entry name" value="Mur_ligase_cen"/>
</dbReference>
<comment type="catalytic activity">
    <reaction evidence="7">
        <text>UDP-N-acetyl-alpha-D-muramoyl-L-alanyl-D-glutamate + meso-2,6-diaminopimelate + ATP = UDP-N-acetyl-alpha-D-muramoyl-L-alanyl-gamma-D-glutamyl-meso-2,6-diaminopimelate + ADP + phosphate + H(+)</text>
        <dbReference type="Rhea" id="RHEA:23676"/>
        <dbReference type="ChEBI" id="CHEBI:15378"/>
        <dbReference type="ChEBI" id="CHEBI:30616"/>
        <dbReference type="ChEBI" id="CHEBI:43474"/>
        <dbReference type="ChEBI" id="CHEBI:57791"/>
        <dbReference type="ChEBI" id="CHEBI:83900"/>
        <dbReference type="ChEBI" id="CHEBI:83905"/>
        <dbReference type="ChEBI" id="CHEBI:456216"/>
        <dbReference type="EC" id="6.3.2.13"/>
    </reaction>
</comment>
<comment type="PTM">
    <text evidence="7">Carboxylation is probably crucial for Mg(2+) binding and, consequently, for the gamma-phosphate positioning of ATP.</text>
</comment>
<dbReference type="InterPro" id="IPR005761">
    <property type="entry name" value="UDP-N-AcMur-Glu-dNH2Pim_ligase"/>
</dbReference>
<keyword evidence="3 7" id="KW-0133">Cell shape</keyword>
<dbReference type="HAMAP" id="MF_00208">
    <property type="entry name" value="MurE"/>
    <property type="match status" value="1"/>
</dbReference>
<comment type="caution">
    <text evidence="12">The sequence shown here is derived from an EMBL/GenBank/DDBJ whole genome shotgun (WGS) entry which is preliminary data.</text>
</comment>
<keyword evidence="7" id="KW-0460">Magnesium</keyword>
<dbReference type="Gene3D" id="3.90.190.20">
    <property type="entry name" value="Mur ligase, C-terminal domain"/>
    <property type="match status" value="1"/>
</dbReference>
<keyword evidence="2 7" id="KW-0132">Cell division</keyword>
<keyword evidence="7" id="KW-0963">Cytoplasm</keyword>
<dbReference type="GO" id="GO:0016874">
    <property type="term" value="F:ligase activity"/>
    <property type="evidence" value="ECO:0007669"/>
    <property type="project" value="UniProtKB-KW"/>
</dbReference>
<proteinExistence type="inferred from homology"/>
<dbReference type="Pfam" id="PF08245">
    <property type="entry name" value="Mur_ligase_M"/>
    <property type="match status" value="1"/>
</dbReference>
<evidence type="ECO:0000256" key="6">
    <source>
        <dbReference type="ARBA" id="ARBA00023316"/>
    </source>
</evidence>
<comment type="caution">
    <text evidence="7">Lacks conserved residue(s) required for the propagation of feature annotation.</text>
</comment>
<feature type="modified residue" description="N6-carboxylysine" evidence="7">
    <location>
        <position position="221"/>
    </location>
</feature>
<evidence type="ECO:0000256" key="7">
    <source>
        <dbReference type="HAMAP-Rule" id="MF_00208"/>
    </source>
</evidence>
<evidence type="ECO:0000313" key="12">
    <source>
        <dbReference type="EMBL" id="KGN93111.1"/>
    </source>
</evidence>
<evidence type="ECO:0000256" key="8">
    <source>
        <dbReference type="RuleBase" id="RU004135"/>
    </source>
</evidence>
<dbReference type="InterPro" id="IPR036565">
    <property type="entry name" value="Mur-like_cat_sf"/>
</dbReference>
<protein>
    <recommendedName>
        <fullName evidence="7">UDP-N-acetylmuramoyl-L-alanyl-D-glutamate--2,6-diaminopimelate ligase</fullName>
        <ecNumber evidence="7">6.3.2.13</ecNumber>
    </recommendedName>
    <alternativeName>
        <fullName evidence="7">Meso-A2pm-adding enzyme</fullName>
    </alternativeName>
    <alternativeName>
        <fullName evidence="7">Meso-diaminopimelate-adding enzyme</fullName>
    </alternativeName>
    <alternativeName>
        <fullName evidence="7">UDP-MurNAc-L-Ala-D-Glu:meso-diaminopimelate ligase</fullName>
    </alternativeName>
    <alternativeName>
        <fullName evidence="7">UDP-MurNAc-tripeptide synthetase</fullName>
    </alternativeName>
    <alternativeName>
        <fullName evidence="7">UDP-N-acetylmuramyl-tripeptide synthetase</fullName>
    </alternativeName>
</protein>
<evidence type="ECO:0000256" key="1">
    <source>
        <dbReference type="ARBA" id="ARBA00005898"/>
    </source>
</evidence>
<dbReference type="NCBIfam" id="TIGR01085">
    <property type="entry name" value="murE"/>
    <property type="match status" value="1"/>
</dbReference>
<dbReference type="InterPro" id="IPR000713">
    <property type="entry name" value="Mur_ligase_N"/>
</dbReference>
<feature type="binding site" evidence="7">
    <location>
        <position position="189"/>
    </location>
    <ligand>
        <name>UDP-N-acetyl-alpha-D-muramoyl-L-alanyl-D-glutamate</name>
        <dbReference type="ChEBI" id="CHEBI:83900"/>
    </ligand>
</feature>
<evidence type="ECO:0000259" key="11">
    <source>
        <dbReference type="Pfam" id="PF08245"/>
    </source>
</evidence>
<dbReference type="Gene3D" id="3.40.1390.10">
    <property type="entry name" value="MurE/MurF, N-terminal domain"/>
    <property type="match status" value="1"/>
</dbReference>
<dbReference type="Proteomes" id="UP000030101">
    <property type="component" value="Unassembled WGS sequence"/>
</dbReference>
<evidence type="ECO:0000256" key="2">
    <source>
        <dbReference type="ARBA" id="ARBA00022618"/>
    </source>
</evidence>
<keyword evidence="7" id="KW-0547">Nucleotide-binding</keyword>
<comment type="subcellular location">
    <subcellularLocation>
        <location evidence="7 8">Cytoplasm</location>
    </subcellularLocation>
</comment>
<evidence type="ECO:0000259" key="10">
    <source>
        <dbReference type="Pfam" id="PF02875"/>
    </source>
</evidence>
<keyword evidence="4 7" id="KW-0573">Peptidoglycan synthesis</keyword>
<comment type="similarity">
    <text evidence="1 7">Belongs to the MurCDEF family. MurE subfamily.</text>
</comment>
<keyword evidence="5 7" id="KW-0131">Cell cycle</keyword>
<evidence type="ECO:0000256" key="4">
    <source>
        <dbReference type="ARBA" id="ARBA00022984"/>
    </source>
</evidence>
<dbReference type="EMBL" id="JQZV01000005">
    <property type="protein sequence ID" value="KGN93111.1"/>
    <property type="molecule type" value="Genomic_DNA"/>
</dbReference>
<name>A0ABR4XM49_9PORP</name>
<feature type="binding site" evidence="7">
    <location>
        <position position="456"/>
    </location>
    <ligand>
        <name>meso-2,6-diaminopimelate</name>
        <dbReference type="ChEBI" id="CHEBI:57791"/>
    </ligand>
</feature>
<keyword evidence="7" id="KW-0067">ATP-binding</keyword>
<dbReference type="InterPro" id="IPR036615">
    <property type="entry name" value="Mur_ligase_C_dom_sf"/>
</dbReference>
<dbReference type="Gene3D" id="3.40.1190.10">
    <property type="entry name" value="Mur-like, catalytic domain"/>
    <property type="match status" value="1"/>
</dbReference>